<keyword evidence="1" id="KW-0472">Membrane</keyword>
<evidence type="ECO:0000259" key="2">
    <source>
        <dbReference type="Pfam" id="PF00487"/>
    </source>
</evidence>
<feature type="transmembrane region" description="Helical" evidence="1">
    <location>
        <begin position="237"/>
        <end position="256"/>
    </location>
</feature>
<dbReference type="AlphaFoldDB" id="A0A6C0EJN0"/>
<dbReference type="GO" id="GO:0006629">
    <property type="term" value="P:lipid metabolic process"/>
    <property type="evidence" value="ECO:0007669"/>
    <property type="project" value="InterPro"/>
</dbReference>
<name>A0A6C0EJN0_9ZZZZ</name>
<dbReference type="GO" id="GO:0016717">
    <property type="term" value="F:oxidoreductase activity, acting on paired donors, with oxidation of a pair of donors resulting in the reduction of molecular oxygen to two molecules of water"/>
    <property type="evidence" value="ECO:0007669"/>
    <property type="project" value="TreeGrafter"/>
</dbReference>
<evidence type="ECO:0000313" key="3">
    <source>
        <dbReference type="EMBL" id="QHT28932.1"/>
    </source>
</evidence>
<dbReference type="Gene3D" id="3.10.120.10">
    <property type="entry name" value="Cytochrome b5-like heme/steroid binding domain"/>
    <property type="match status" value="1"/>
</dbReference>
<dbReference type="InterPro" id="IPR005804">
    <property type="entry name" value="FA_desaturase_dom"/>
</dbReference>
<organism evidence="3">
    <name type="scientific">viral metagenome</name>
    <dbReference type="NCBI Taxonomy" id="1070528"/>
    <lineage>
        <taxon>unclassified sequences</taxon>
        <taxon>metagenomes</taxon>
        <taxon>organismal metagenomes</taxon>
    </lineage>
</organism>
<feature type="transmembrane region" description="Helical" evidence="1">
    <location>
        <begin position="268"/>
        <end position="286"/>
    </location>
</feature>
<dbReference type="GO" id="GO:0016020">
    <property type="term" value="C:membrane"/>
    <property type="evidence" value="ECO:0007669"/>
    <property type="project" value="TreeGrafter"/>
</dbReference>
<dbReference type="InterPro" id="IPR012171">
    <property type="entry name" value="Fatty_acid_desaturase"/>
</dbReference>
<dbReference type="EMBL" id="MN738866">
    <property type="protein sequence ID" value="QHT28932.1"/>
    <property type="molecule type" value="Genomic_DNA"/>
</dbReference>
<feature type="domain" description="Fatty acid desaturase" evidence="2">
    <location>
        <begin position="137"/>
        <end position="365"/>
    </location>
</feature>
<feature type="transmembrane region" description="Helical" evidence="1">
    <location>
        <begin position="380"/>
        <end position="401"/>
    </location>
</feature>
<dbReference type="SUPFAM" id="SSF55856">
    <property type="entry name" value="Cytochrome b5-like heme/steroid binding domain"/>
    <property type="match status" value="1"/>
</dbReference>
<keyword evidence="1" id="KW-1133">Transmembrane helix</keyword>
<accession>A0A6C0EJN0</accession>
<sequence>MITTKIHGKTYDLTNFNHPGGITPLHLINKNDGTVLFESYHPVSNRKKLQQILSKYEVENNYTINEQQIYDFSDSNKHLFIDEIKKEVNIYFYNLAKQNNCSLIESTKMTFSRKCEIVGLFIFFIFSLIKFINNSLYGLFLMPFSYFLLTVNTYHDISHCAFLTNKTIENLLYPLFYSFQSPYTWLDAHIHIHHNYTNINRLTRLKLYEKNNYVIEYNKTGLFGGNKSLFEYFHNNYILLTIIYICAMLLSLKIMFYNNLIKYGIFRALIFTIIPNILLVLLYIIIDTPSHRHIDSLKYNKNYYIHQVITAYNYNTNSTIIRLLSGGVNCQIEHHLFPSVNSCHLPNIAKIVKKSCLKYNITYNESNNLFKLLYEINNPLITILLSIIVVCGTLLICLGYYM</sequence>
<proteinExistence type="predicted"/>
<evidence type="ECO:0000256" key="1">
    <source>
        <dbReference type="SAM" id="Phobius"/>
    </source>
</evidence>
<dbReference type="PANTHER" id="PTHR19353">
    <property type="entry name" value="FATTY ACID DESATURASE 2"/>
    <property type="match status" value="1"/>
</dbReference>
<feature type="transmembrane region" description="Helical" evidence="1">
    <location>
        <begin position="117"/>
        <end position="140"/>
    </location>
</feature>
<keyword evidence="1" id="KW-0812">Transmembrane</keyword>
<dbReference type="PANTHER" id="PTHR19353:SF15">
    <property type="entry name" value="CYTOCHROME B5 HEME-BINDING DOMAIN-CONTAINING PROTEIN"/>
    <property type="match status" value="1"/>
</dbReference>
<dbReference type="InterPro" id="IPR036400">
    <property type="entry name" value="Cyt_B5-like_heme/steroid_sf"/>
</dbReference>
<dbReference type="Pfam" id="PF00487">
    <property type="entry name" value="FA_desaturase"/>
    <property type="match status" value="1"/>
</dbReference>
<protein>
    <recommendedName>
        <fullName evidence="2">Fatty acid desaturase domain-containing protein</fullName>
    </recommendedName>
</protein>
<reference evidence="3" key="1">
    <citation type="journal article" date="2020" name="Nature">
        <title>Giant virus diversity and host interactions through global metagenomics.</title>
        <authorList>
            <person name="Schulz F."/>
            <person name="Roux S."/>
            <person name="Paez-Espino D."/>
            <person name="Jungbluth S."/>
            <person name="Walsh D.A."/>
            <person name="Denef V.J."/>
            <person name="McMahon K.D."/>
            <person name="Konstantinidis K.T."/>
            <person name="Eloe-Fadrosh E.A."/>
            <person name="Kyrpides N.C."/>
            <person name="Woyke T."/>
        </authorList>
    </citation>
    <scope>NUCLEOTIDE SEQUENCE</scope>
    <source>
        <strain evidence="3">GVMAG-M-3300001351-8</strain>
    </source>
</reference>